<feature type="transmembrane region" description="Helical" evidence="1">
    <location>
        <begin position="133"/>
        <end position="153"/>
    </location>
</feature>
<name>S3XEZ6_9BACT</name>
<gene>
    <name evidence="2" type="ORF">HMPREF9309_01197</name>
</gene>
<evidence type="ECO:0000256" key="1">
    <source>
        <dbReference type="SAM" id="Phobius"/>
    </source>
</evidence>
<proteinExistence type="predicted"/>
<dbReference type="EMBL" id="AGYD01000011">
    <property type="protein sequence ID" value="EPH07942.1"/>
    <property type="molecule type" value="Genomic_DNA"/>
</dbReference>
<evidence type="ECO:0000313" key="3">
    <source>
        <dbReference type="Proteomes" id="UP000014539"/>
    </source>
</evidence>
<reference evidence="2 3" key="1">
    <citation type="submission" date="2013-06" db="EMBL/GenBank/DDBJ databases">
        <title>The Genome Sequence of Campylobacter ureolyticus ACS-301-V-SCH3B.</title>
        <authorList>
            <consortium name="The Broad Institute Genomics Platform"/>
            <person name="Earl A."/>
            <person name="Ward D."/>
            <person name="Feldgarden M."/>
            <person name="Gevers D."/>
            <person name="Saerens B."/>
            <person name="Vaneechoutte M."/>
            <person name="Walker B."/>
            <person name="Young S."/>
            <person name="Zeng Q."/>
            <person name="Gargeya S."/>
            <person name="Fitzgerald M."/>
            <person name="Haas B."/>
            <person name="Abouelleil A."/>
            <person name="Allen A.W."/>
            <person name="Alvarado L."/>
            <person name="Arachchi H.M."/>
            <person name="Berlin A.M."/>
            <person name="Chapman S.B."/>
            <person name="Gainer-Dewar J."/>
            <person name="Goldberg J."/>
            <person name="Griggs A."/>
            <person name="Gujja S."/>
            <person name="Hansen M."/>
            <person name="Howarth C."/>
            <person name="Imamovic A."/>
            <person name="Ireland A."/>
            <person name="Larimer J."/>
            <person name="McCowan C."/>
            <person name="Murphy C."/>
            <person name="Pearson M."/>
            <person name="Poon T.W."/>
            <person name="Priest M."/>
            <person name="Roberts A."/>
            <person name="Saif S."/>
            <person name="Shea T."/>
            <person name="Sisk P."/>
            <person name="Sykes S."/>
            <person name="Wortman J."/>
            <person name="Nusbaum C."/>
            <person name="Birren B."/>
        </authorList>
    </citation>
    <scope>NUCLEOTIDE SEQUENCE [LARGE SCALE GENOMIC DNA]</scope>
    <source>
        <strain evidence="2 3">ACS-301-V-Sch3b</strain>
    </source>
</reference>
<comment type="caution">
    <text evidence="2">The sequence shown here is derived from an EMBL/GenBank/DDBJ whole genome shotgun (WGS) entry which is preliminary data.</text>
</comment>
<feature type="transmembrane region" description="Helical" evidence="1">
    <location>
        <begin position="21"/>
        <end position="42"/>
    </location>
</feature>
<evidence type="ECO:0000313" key="2">
    <source>
        <dbReference type="EMBL" id="EPH07942.1"/>
    </source>
</evidence>
<sequence>MLENIYTIFIKNALLSNPFKTILNLFLYFVILSLFVASYSYIKSLLFYNVYLNQTHTVGYIKNINLKDENFGGDMSVNDKIFRIDKTLDWENLVDKKAEIYSITSSAPTGDIIKFLKVGDKIYINEAYENTDIIGYLIMYFVIIFICFSLIYFPNKKKFRV</sequence>
<dbReference type="AlphaFoldDB" id="S3XEZ6"/>
<protein>
    <submittedName>
        <fullName evidence="2">Uncharacterized protein</fullName>
    </submittedName>
</protein>
<dbReference type="Proteomes" id="UP000014539">
    <property type="component" value="Unassembled WGS sequence"/>
</dbReference>
<dbReference type="RefSeq" id="WP_016647052.1">
    <property type="nucleotide sequence ID" value="NZ_KE340327.1"/>
</dbReference>
<dbReference type="PATRIC" id="fig|883165.3.peg.1213"/>
<keyword evidence="1" id="KW-0812">Transmembrane</keyword>
<accession>S3XEZ6</accession>
<keyword evidence="1" id="KW-1133">Transmembrane helix</keyword>
<keyword evidence="3" id="KW-1185">Reference proteome</keyword>
<dbReference type="HOGENOM" id="CLU_1640670_0_0_7"/>
<organism evidence="2 3">
    <name type="scientific">Campylobacter ureolyticus ACS-301-V-Sch3b</name>
    <dbReference type="NCBI Taxonomy" id="883165"/>
    <lineage>
        <taxon>Bacteria</taxon>
        <taxon>Pseudomonadati</taxon>
        <taxon>Campylobacterota</taxon>
        <taxon>Epsilonproteobacteria</taxon>
        <taxon>Campylobacterales</taxon>
        <taxon>Campylobacteraceae</taxon>
        <taxon>Campylobacter</taxon>
    </lineage>
</organism>
<keyword evidence="1" id="KW-0472">Membrane</keyword>